<dbReference type="SUPFAM" id="SSF54495">
    <property type="entry name" value="UBC-like"/>
    <property type="match status" value="1"/>
</dbReference>
<sequence length="116" mass="13206">MSVRSATLKRLLNFFFFELDKRICLSISSYHPENWHPTWGIATVLHALRDFMATPGNRAIGAIEYPKSVREELAEKSVSFTCAVCGCLVSDVKERMLAAPPREVSIFHMRCLRMPC</sequence>
<proteinExistence type="predicted"/>
<dbReference type="Gene3D" id="3.10.110.10">
    <property type="entry name" value="Ubiquitin Conjugating Enzyme"/>
    <property type="match status" value="1"/>
</dbReference>
<name>A0A0S4J4W9_BODSA</name>
<dbReference type="EMBL" id="CYKH01000838">
    <property type="protein sequence ID" value="CUG48956.1"/>
    <property type="molecule type" value="Genomic_DNA"/>
</dbReference>
<protein>
    <submittedName>
        <fullName evidence="1">Ubiquitin-conjugating enzyme E2, putative</fullName>
    </submittedName>
</protein>
<evidence type="ECO:0000313" key="2">
    <source>
        <dbReference type="Proteomes" id="UP000051952"/>
    </source>
</evidence>
<organism evidence="1 2">
    <name type="scientific">Bodo saltans</name>
    <name type="common">Flagellated protozoan</name>
    <dbReference type="NCBI Taxonomy" id="75058"/>
    <lineage>
        <taxon>Eukaryota</taxon>
        <taxon>Discoba</taxon>
        <taxon>Euglenozoa</taxon>
        <taxon>Kinetoplastea</taxon>
        <taxon>Metakinetoplastina</taxon>
        <taxon>Eubodonida</taxon>
        <taxon>Bodonidae</taxon>
        <taxon>Bodo</taxon>
    </lineage>
</organism>
<dbReference type="InterPro" id="IPR016135">
    <property type="entry name" value="UBQ-conjugating_enzyme/RWD"/>
</dbReference>
<gene>
    <name evidence="1" type="ORF">BSAL_80140</name>
</gene>
<reference evidence="2" key="1">
    <citation type="submission" date="2015-09" db="EMBL/GenBank/DDBJ databases">
        <authorList>
            <consortium name="Pathogen Informatics"/>
        </authorList>
    </citation>
    <scope>NUCLEOTIDE SEQUENCE [LARGE SCALE GENOMIC DNA]</scope>
    <source>
        <strain evidence="2">Lake Konstanz</strain>
    </source>
</reference>
<dbReference type="AlphaFoldDB" id="A0A0S4J4W9"/>
<dbReference type="VEuPathDB" id="TriTrypDB:BSAL_80140"/>
<dbReference type="OrthoDB" id="1158011at2759"/>
<accession>A0A0S4J4W9</accession>
<evidence type="ECO:0000313" key="1">
    <source>
        <dbReference type="EMBL" id="CUG48956.1"/>
    </source>
</evidence>
<dbReference type="Proteomes" id="UP000051952">
    <property type="component" value="Unassembled WGS sequence"/>
</dbReference>
<keyword evidence="2" id="KW-1185">Reference proteome</keyword>